<organism evidence="2 3">
    <name type="scientific">Didymosphaeria variabile</name>
    <dbReference type="NCBI Taxonomy" id="1932322"/>
    <lineage>
        <taxon>Eukaryota</taxon>
        <taxon>Fungi</taxon>
        <taxon>Dikarya</taxon>
        <taxon>Ascomycota</taxon>
        <taxon>Pezizomycotina</taxon>
        <taxon>Dothideomycetes</taxon>
        <taxon>Pleosporomycetidae</taxon>
        <taxon>Pleosporales</taxon>
        <taxon>Massarineae</taxon>
        <taxon>Didymosphaeriaceae</taxon>
        <taxon>Didymosphaeria</taxon>
    </lineage>
</organism>
<sequence length="111" mass="12477">MPFLAGFETVVLVSGLAFSTGIAIPWVTTVEKRELRDENAELRAQGRGEISYLKYVWHSIWHEKKPSQVKAVEAQGGDVEAEEAHDVQTTLGMDETGQLIVVKRRKVRKDL</sequence>
<accession>A0A9W8XAZ8</accession>
<evidence type="ECO:0000256" key="1">
    <source>
        <dbReference type="SAM" id="Phobius"/>
    </source>
</evidence>
<name>A0A9W8XAZ8_9PLEO</name>
<dbReference type="EMBL" id="JAPEUX010000008">
    <property type="protein sequence ID" value="KAJ4346335.1"/>
    <property type="molecule type" value="Genomic_DNA"/>
</dbReference>
<keyword evidence="1" id="KW-0472">Membrane</keyword>
<gene>
    <name evidence="2" type="ORF">N0V89_010264</name>
</gene>
<dbReference type="OrthoDB" id="10522630at2759"/>
<proteinExistence type="predicted"/>
<protein>
    <submittedName>
        <fullName evidence="2">Uncharacterized protein</fullName>
    </submittedName>
</protein>
<keyword evidence="3" id="KW-1185">Reference proteome</keyword>
<dbReference type="GeneID" id="80913794"/>
<dbReference type="Proteomes" id="UP001140513">
    <property type="component" value="Unassembled WGS sequence"/>
</dbReference>
<feature type="transmembrane region" description="Helical" evidence="1">
    <location>
        <begin position="6"/>
        <end position="27"/>
    </location>
</feature>
<evidence type="ECO:0000313" key="3">
    <source>
        <dbReference type="Proteomes" id="UP001140513"/>
    </source>
</evidence>
<dbReference type="AlphaFoldDB" id="A0A9W8XAZ8"/>
<evidence type="ECO:0000313" key="2">
    <source>
        <dbReference type="EMBL" id="KAJ4346335.1"/>
    </source>
</evidence>
<keyword evidence="1" id="KW-1133">Transmembrane helix</keyword>
<comment type="caution">
    <text evidence="2">The sequence shown here is derived from an EMBL/GenBank/DDBJ whole genome shotgun (WGS) entry which is preliminary data.</text>
</comment>
<dbReference type="RefSeq" id="XP_056066135.1">
    <property type="nucleotide sequence ID" value="XM_056219008.1"/>
</dbReference>
<keyword evidence="1" id="KW-0812">Transmembrane</keyword>
<reference evidence="2" key="1">
    <citation type="submission" date="2022-10" db="EMBL/GenBank/DDBJ databases">
        <title>Tapping the CABI collections for fungal endophytes: first genome assemblies for Collariella, Neodidymelliopsis, Ascochyta clinopodiicola, Didymella pomorum, Didymosphaeria variabile, Neocosmospora piperis and Neocucurbitaria cava.</title>
        <authorList>
            <person name="Hill R."/>
        </authorList>
    </citation>
    <scope>NUCLEOTIDE SEQUENCE</scope>
    <source>
        <strain evidence="2">IMI 356815</strain>
    </source>
</reference>